<dbReference type="GO" id="GO:0005789">
    <property type="term" value="C:endoplasmic reticulum membrane"/>
    <property type="evidence" value="ECO:0007669"/>
    <property type="project" value="TreeGrafter"/>
</dbReference>
<comment type="pathway">
    <text evidence="3">Sphingolipid metabolism.</text>
</comment>
<reference evidence="16" key="2">
    <citation type="submission" date="2004-02" db="EMBL/GenBank/DDBJ databases">
        <authorList>
            <consortium name="Genoscope"/>
            <consortium name="Whitehead Institute Centre for Genome Research"/>
        </authorList>
    </citation>
    <scope>NUCLEOTIDE SEQUENCE</scope>
</reference>
<organism evidence="16">
    <name type="scientific">Tetraodon nigroviridis</name>
    <name type="common">Spotted green pufferfish</name>
    <name type="synonym">Chelonodon nigroviridis</name>
    <dbReference type="NCBI Taxonomy" id="99883"/>
    <lineage>
        <taxon>Eukaryota</taxon>
        <taxon>Metazoa</taxon>
        <taxon>Chordata</taxon>
        <taxon>Craniata</taxon>
        <taxon>Vertebrata</taxon>
        <taxon>Euteleostomi</taxon>
        <taxon>Actinopterygii</taxon>
        <taxon>Neopterygii</taxon>
        <taxon>Teleostei</taxon>
        <taxon>Neoteleostei</taxon>
        <taxon>Acanthomorphata</taxon>
        <taxon>Eupercaria</taxon>
        <taxon>Tetraodontiformes</taxon>
        <taxon>Tetradontoidea</taxon>
        <taxon>Tetraodontidae</taxon>
        <taxon>Tetraodon</taxon>
    </lineage>
</organism>
<dbReference type="EC" id="1.1.1.102" evidence="10"/>
<evidence type="ECO:0000256" key="8">
    <source>
        <dbReference type="ARBA" id="ARBA00023002"/>
    </source>
</evidence>
<comment type="subcellular location">
    <subcellularLocation>
        <location evidence="1">Endoplasmic reticulum</location>
    </subcellularLocation>
</comment>
<dbReference type="PRINTS" id="PR00080">
    <property type="entry name" value="SDRFAMILY"/>
</dbReference>
<comment type="similarity">
    <text evidence="4 13">Belongs to the short-chain dehydrogenases/reductases (SDR) family.</text>
</comment>
<dbReference type="AlphaFoldDB" id="Q4RVG4"/>
<dbReference type="OrthoDB" id="37659at2759"/>
<evidence type="ECO:0000256" key="3">
    <source>
        <dbReference type="ARBA" id="ARBA00004991"/>
    </source>
</evidence>
<dbReference type="FunFam" id="3.40.50.720:FF:000165">
    <property type="entry name" value="3-ketodihydrosphingosine reductase"/>
    <property type="match status" value="1"/>
</dbReference>
<evidence type="ECO:0000256" key="2">
    <source>
        <dbReference type="ARBA" id="ARBA00004760"/>
    </source>
</evidence>
<evidence type="ECO:0000256" key="10">
    <source>
        <dbReference type="ARBA" id="ARBA00026112"/>
    </source>
</evidence>
<keyword evidence="9" id="KW-0443">Lipid metabolism</keyword>
<reference evidence="16" key="1">
    <citation type="journal article" date="2004" name="Nature">
        <title>Genome duplication in the teleost fish Tetraodon nigroviridis reveals the early vertebrate proto-karyotype.</title>
        <authorList>
            <person name="Jaillon O."/>
            <person name="Aury J.-M."/>
            <person name="Brunet F."/>
            <person name="Petit J.-L."/>
            <person name="Stange-Thomann N."/>
            <person name="Mauceli E."/>
            <person name="Bouneau L."/>
            <person name="Fischer C."/>
            <person name="Ozouf-Costaz C."/>
            <person name="Bernot A."/>
            <person name="Nicaud S."/>
            <person name="Jaffe D."/>
            <person name="Fisher S."/>
            <person name="Lutfalla G."/>
            <person name="Dossat C."/>
            <person name="Segurens B."/>
            <person name="Dasilva C."/>
            <person name="Salanoubat M."/>
            <person name="Levy M."/>
            <person name="Boudet N."/>
            <person name="Castellano S."/>
            <person name="Anthouard V."/>
            <person name="Jubin C."/>
            <person name="Castelli V."/>
            <person name="Katinka M."/>
            <person name="Vacherie B."/>
            <person name="Biemont C."/>
            <person name="Skalli Z."/>
            <person name="Cattolico L."/>
            <person name="Poulain J."/>
            <person name="De Berardinis V."/>
            <person name="Cruaud C."/>
            <person name="Duprat S."/>
            <person name="Brottier P."/>
            <person name="Coutanceau J.-P."/>
            <person name="Gouzy J."/>
            <person name="Parra G."/>
            <person name="Lardier G."/>
            <person name="Chapple C."/>
            <person name="McKernan K.J."/>
            <person name="McEwan P."/>
            <person name="Bosak S."/>
            <person name="Kellis M."/>
            <person name="Volff J.-N."/>
            <person name="Guigo R."/>
            <person name="Zody M.C."/>
            <person name="Mesirov J."/>
            <person name="Lindblad-Toh K."/>
            <person name="Birren B."/>
            <person name="Nusbaum C."/>
            <person name="Kahn D."/>
            <person name="Robinson-Rechavi M."/>
            <person name="Laudet V."/>
            <person name="Schachter V."/>
            <person name="Quetier F."/>
            <person name="Saurin W."/>
            <person name="Scarpelli C."/>
            <person name="Wincker P."/>
            <person name="Lander E.S."/>
            <person name="Weissenbach J."/>
            <person name="Roest Crollius H."/>
        </authorList>
    </citation>
    <scope>NUCLEOTIDE SEQUENCE [LARGE SCALE GENOMIC DNA]</scope>
</reference>
<sequence>MSAEEGLSSTVTDWLFTNSWWLLLPFTMLLVVAAFIVAFVLLLYMISPLISPKPLKLNGAHVVVTGGSSGIGKAIAIECYRQGAFITLVARDEAKLLQAKKEVDKFAINDKQVVVCTSVDVSSDYHEVESVLKQAQEKLGPVDMLVNCAGTSLSGKFEDVEVDNFKRLMEVNYLGSVYPTRAVITTMKERRMGRIMFVSSQAGQIGLFGYTAYSPSKFALRGLAESLQMEIKPYNIYVTVAYPPDTDTPGLAEENKTKVRRVSARRSLRSLLSWFPYGSPLFSSCLASGDQTHLRDVGGLPAGPSGQSDRSGRSGETQNRLLCEPSARVLISLSDLQQGNFNSSVGPDGYMLSAVTCGMSPVTSITEGLQQIVTMGLFRTIALFYLGSFDSIVRRCMIQREQSKAADKR</sequence>
<feature type="non-terminal residue" evidence="16">
    <location>
        <position position="409"/>
    </location>
</feature>
<evidence type="ECO:0000256" key="12">
    <source>
        <dbReference type="ARBA" id="ARBA00048930"/>
    </source>
</evidence>
<keyword evidence="15" id="KW-0472">Membrane</keyword>
<dbReference type="GO" id="GO:0006666">
    <property type="term" value="P:3-keto-sphinganine metabolic process"/>
    <property type="evidence" value="ECO:0007669"/>
    <property type="project" value="InterPro"/>
</dbReference>
<keyword evidence="5" id="KW-0256">Endoplasmic reticulum</keyword>
<dbReference type="EMBL" id="CAAE01014992">
    <property type="protein sequence ID" value="CAG07618.1"/>
    <property type="molecule type" value="Genomic_DNA"/>
</dbReference>
<dbReference type="PANTHER" id="PTHR43550">
    <property type="entry name" value="3-KETODIHYDROSPHINGOSINE REDUCTASE"/>
    <property type="match status" value="1"/>
</dbReference>
<evidence type="ECO:0000256" key="1">
    <source>
        <dbReference type="ARBA" id="ARBA00004240"/>
    </source>
</evidence>
<keyword evidence="8" id="KW-0560">Oxidoreductase</keyword>
<comment type="function">
    <text evidence="11">Catalyzes the reduction of 3'-oxosphinganine (3-ketodihydrosphingosine/KDS) to sphinganine (dihydrosphingosine/DHS), the second step of de novo sphingolipid biosynthesis.</text>
</comment>
<dbReference type="GO" id="GO:0030148">
    <property type="term" value="P:sphingolipid biosynthetic process"/>
    <property type="evidence" value="ECO:0007669"/>
    <property type="project" value="InterPro"/>
</dbReference>
<feature type="transmembrane region" description="Helical" evidence="15">
    <location>
        <begin position="20"/>
        <end position="46"/>
    </location>
</feature>
<evidence type="ECO:0000256" key="6">
    <source>
        <dbReference type="ARBA" id="ARBA00022857"/>
    </source>
</evidence>
<dbReference type="InterPro" id="IPR002347">
    <property type="entry name" value="SDR_fam"/>
</dbReference>
<comment type="caution">
    <text evidence="16">The sequence shown here is derived from an EMBL/GenBank/DDBJ whole genome shotgun (WGS) entry which is preliminary data.</text>
</comment>
<evidence type="ECO:0000256" key="5">
    <source>
        <dbReference type="ARBA" id="ARBA00022824"/>
    </source>
</evidence>
<protein>
    <recommendedName>
        <fullName evidence="10">3-dehydrosphinganine reductase</fullName>
        <ecNumber evidence="10">1.1.1.102</ecNumber>
    </recommendedName>
</protein>
<evidence type="ECO:0000256" key="11">
    <source>
        <dbReference type="ARBA" id="ARBA00044737"/>
    </source>
</evidence>
<keyword evidence="6" id="KW-0521">NADP</keyword>
<keyword evidence="15" id="KW-0812">Transmembrane</keyword>
<evidence type="ECO:0000256" key="15">
    <source>
        <dbReference type="SAM" id="Phobius"/>
    </source>
</evidence>
<comment type="pathway">
    <text evidence="2">Lipid metabolism; sphingolipid metabolism.</text>
</comment>
<feature type="compositionally biased region" description="Polar residues" evidence="14">
    <location>
        <begin position="305"/>
        <end position="318"/>
    </location>
</feature>
<evidence type="ECO:0000313" key="16">
    <source>
        <dbReference type="EMBL" id="CAG07618.1"/>
    </source>
</evidence>
<feature type="region of interest" description="Disordered" evidence="14">
    <location>
        <begin position="296"/>
        <end position="318"/>
    </location>
</feature>
<comment type="catalytic activity">
    <reaction evidence="12">
        <text>sphinganine + NADP(+) = 3-oxosphinganine + NADPH + H(+)</text>
        <dbReference type="Rhea" id="RHEA:22640"/>
        <dbReference type="ChEBI" id="CHEBI:15378"/>
        <dbReference type="ChEBI" id="CHEBI:57783"/>
        <dbReference type="ChEBI" id="CHEBI:57817"/>
        <dbReference type="ChEBI" id="CHEBI:58299"/>
        <dbReference type="ChEBI" id="CHEBI:58349"/>
        <dbReference type="EC" id="1.1.1.102"/>
    </reaction>
    <physiologicalReaction direction="right-to-left" evidence="12">
        <dbReference type="Rhea" id="RHEA:22642"/>
    </physiologicalReaction>
</comment>
<evidence type="ECO:0000256" key="7">
    <source>
        <dbReference type="ARBA" id="ARBA00022919"/>
    </source>
</evidence>
<evidence type="ECO:0000256" key="14">
    <source>
        <dbReference type="SAM" id="MobiDB-lite"/>
    </source>
</evidence>
<dbReference type="CDD" id="cd08939">
    <property type="entry name" value="KDSR-like_SDR_c"/>
    <property type="match status" value="1"/>
</dbReference>
<dbReference type="InterPro" id="IPR045022">
    <property type="entry name" value="KDSR-like"/>
</dbReference>
<dbReference type="InterPro" id="IPR036291">
    <property type="entry name" value="NAD(P)-bd_dom_sf"/>
</dbReference>
<dbReference type="Pfam" id="PF00106">
    <property type="entry name" value="adh_short"/>
    <property type="match status" value="1"/>
</dbReference>
<gene>
    <name evidence="16" type="ORF">GSTENG00028345001</name>
</gene>
<proteinExistence type="inferred from homology"/>
<dbReference type="KEGG" id="tng:GSTEN00028345G001"/>
<evidence type="ECO:0000256" key="9">
    <source>
        <dbReference type="ARBA" id="ARBA00023098"/>
    </source>
</evidence>
<dbReference type="PRINTS" id="PR00081">
    <property type="entry name" value="GDHRDH"/>
</dbReference>
<dbReference type="PANTHER" id="PTHR43550:SF3">
    <property type="entry name" value="3-KETODIHYDROSPHINGOSINE REDUCTASE"/>
    <property type="match status" value="1"/>
</dbReference>
<keyword evidence="15" id="KW-1133">Transmembrane helix</keyword>
<evidence type="ECO:0000256" key="13">
    <source>
        <dbReference type="RuleBase" id="RU000363"/>
    </source>
</evidence>
<accession>Q4RVG4</accession>
<dbReference type="Gene3D" id="3.40.50.720">
    <property type="entry name" value="NAD(P)-binding Rossmann-like Domain"/>
    <property type="match status" value="1"/>
</dbReference>
<dbReference type="GO" id="GO:0047560">
    <property type="term" value="F:3-dehydrosphinganine reductase activity"/>
    <property type="evidence" value="ECO:0007669"/>
    <property type="project" value="UniProtKB-EC"/>
</dbReference>
<dbReference type="SUPFAM" id="SSF51735">
    <property type="entry name" value="NAD(P)-binding Rossmann-fold domains"/>
    <property type="match status" value="1"/>
</dbReference>
<evidence type="ECO:0000256" key="4">
    <source>
        <dbReference type="ARBA" id="ARBA00006484"/>
    </source>
</evidence>
<name>Q4RVG4_TETNG</name>
<keyword evidence="7" id="KW-0746">Sphingolipid metabolism</keyword>